<dbReference type="GO" id="GO:0051536">
    <property type="term" value="F:iron-sulfur cluster binding"/>
    <property type="evidence" value="ECO:0007669"/>
    <property type="project" value="UniProtKB-KW"/>
</dbReference>
<dbReference type="InterPro" id="IPR039650">
    <property type="entry name" value="HdrA-like"/>
</dbReference>
<keyword evidence="3" id="KW-0408">Iron</keyword>
<gene>
    <name evidence="5" type="ORF">EZS27_031323</name>
</gene>
<evidence type="ECO:0000256" key="4">
    <source>
        <dbReference type="ARBA" id="ARBA00023014"/>
    </source>
</evidence>
<name>A0A5J4QC58_9ZZZZ</name>
<evidence type="ECO:0000256" key="2">
    <source>
        <dbReference type="ARBA" id="ARBA00023002"/>
    </source>
</evidence>
<evidence type="ECO:0000256" key="1">
    <source>
        <dbReference type="ARBA" id="ARBA00022723"/>
    </source>
</evidence>
<proteinExistence type="predicted"/>
<keyword evidence="1" id="KW-0479">Metal-binding</keyword>
<sequence>MAESVFNNYIESAGIEVWYESRLRNVVKDKSVIKTIELENAINPRTATRKVRAKVFLDCSYEGDLMAKAGVSYTVGREANALYNENYNGVQLLNRHQLPDNIDPYVIKGDPNSGLLYGVNGTTVESNGTDDKKVQAYNFRIALTNNPDNGVEITKPDNYDSARYALLVRLKALYPWKSHTDFYWI</sequence>
<dbReference type="GO" id="GO:0046872">
    <property type="term" value="F:metal ion binding"/>
    <property type="evidence" value="ECO:0007669"/>
    <property type="project" value="UniProtKB-KW"/>
</dbReference>
<organism evidence="5">
    <name type="scientific">termite gut metagenome</name>
    <dbReference type="NCBI Taxonomy" id="433724"/>
    <lineage>
        <taxon>unclassified sequences</taxon>
        <taxon>metagenomes</taxon>
        <taxon>organismal metagenomes</taxon>
    </lineage>
</organism>
<dbReference type="PANTHER" id="PTHR43498">
    <property type="entry name" value="FERREDOXIN:COB-COM HETERODISULFIDE REDUCTASE SUBUNIT A"/>
    <property type="match status" value="1"/>
</dbReference>
<evidence type="ECO:0000256" key="3">
    <source>
        <dbReference type="ARBA" id="ARBA00023004"/>
    </source>
</evidence>
<evidence type="ECO:0000313" key="5">
    <source>
        <dbReference type="EMBL" id="KAA6318709.1"/>
    </source>
</evidence>
<dbReference type="AlphaFoldDB" id="A0A5J4QC58"/>
<dbReference type="GO" id="GO:0016491">
    <property type="term" value="F:oxidoreductase activity"/>
    <property type="evidence" value="ECO:0007669"/>
    <property type="project" value="UniProtKB-KW"/>
</dbReference>
<reference evidence="5" key="1">
    <citation type="submission" date="2019-03" db="EMBL/GenBank/DDBJ databases">
        <title>Single cell metagenomics reveals metabolic interactions within the superorganism composed of flagellate Streblomastix strix and complex community of Bacteroidetes bacteria on its surface.</title>
        <authorList>
            <person name="Treitli S.C."/>
            <person name="Kolisko M."/>
            <person name="Husnik F."/>
            <person name="Keeling P."/>
            <person name="Hampl V."/>
        </authorList>
    </citation>
    <scope>NUCLEOTIDE SEQUENCE</scope>
    <source>
        <strain evidence="5">STM</strain>
    </source>
</reference>
<comment type="caution">
    <text evidence="5">The sequence shown here is derived from an EMBL/GenBank/DDBJ whole genome shotgun (WGS) entry which is preliminary data.</text>
</comment>
<keyword evidence="2" id="KW-0560">Oxidoreductase</keyword>
<dbReference type="Pfam" id="PF12831">
    <property type="entry name" value="FAD_oxidored"/>
    <property type="match status" value="1"/>
</dbReference>
<dbReference type="PANTHER" id="PTHR43498:SF1">
    <property type="entry name" value="COB--COM HETERODISULFIDE REDUCTASE IRON-SULFUR SUBUNIT A"/>
    <property type="match status" value="1"/>
</dbReference>
<keyword evidence="4" id="KW-0411">Iron-sulfur</keyword>
<dbReference type="EMBL" id="SNRY01004108">
    <property type="protein sequence ID" value="KAA6318709.1"/>
    <property type="molecule type" value="Genomic_DNA"/>
</dbReference>
<protein>
    <submittedName>
        <fullName evidence="5">Uncharacterized protein</fullName>
    </submittedName>
</protein>
<accession>A0A5J4QC58</accession>